<proteinExistence type="predicted"/>
<dbReference type="CDD" id="cd01299">
    <property type="entry name" value="Met_dep_hydrolase_A"/>
    <property type="match status" value="1"/>
</dbReference>
<dbReference type="Proteomes" id="UP000473826">
    <property type="component" value="Unassembled WGS sequence"/>
</dbReference>
<name>A0A7D8UZD6_VANHU</name>
<comment type="caution">
    <text evidence="3">The sequence shown here is derived from an EMBL/GenBank/DDBJ whole genome shotgun (WGS) entry which is preliminary data.</text>
</comment>
<dbReference type="Gene3D" id="2.30.40.10">
    <property type="entry name" value="Urease, subunit C, domain 1"/>
    <property type="match status" value="1"/>
</dbReference>
<dbReference type="AlphaFoldDB" id="A0A7D8UZD6"/>
<dbReference type="InterPro" id="IPR011059">
    <property type="entry name" value="Metal-dep_hydrolase_composite"/>
</dbReference>
<dbReference type="InterPro" id="IPR006680">
    <property type="entry name" value="Amidohydro-rel"/>
</dbReference>
<keyword evidence="4" id="KW-1185">Reference proteome</keyword>
<dbReference type="PANTHER" id="PTHR43135">
    <property type="entry name" value="ALPHA-D-RIBOSE 1-METHYLPHOSPHONATE 5-TRIPHOSPHATE DIPHOSPHATASE"/>
    <property type="match status" value="1"/>
</dbReference>
<gene>
    <name evidence="3" type="ORF">VHUM_03896</name>
</gene>
<dbReference type="InterPro" id="IPR032466">
    <property type="entry name" value="Metal_Hydrolase"/>
</dbReference>
<evidence type="ECO:0000256" key="1">
    <source>
        <dbReference type="SAM" id="MobiDB-lite"/>
    </source>
</evidence>
<dbReference type="SUPFAM" id="SSF51556">
    <property type="entry name" value="Metallo-dependent hydrolases"/>
    <property type="match status" value="1"/>
</dbReference>
<dbReference type="GO" id="GO:0016810">
    <property type="term" value="F:hydrolase activity, acting on carbon-nitrogen (but not peptide) bonds"/>
    <property type="evidence" value="ECO:0007669"/>
    <property type="project" value="InterPro"/>
</dbReference>
<dbReference type="InterPro" id="IPR057744">
    <property type="entry name" value="OTAase-like"/>
</dbReference>
<protein>
    <recommendedName>
        <fullName evidence="2">Amidohydrolase-related domain-containing protein</fullName>
    </recommendedName>
</protein>
<dbReference type="Gene3D" id="3.20.20.140">
    <property type="entry name" value="Metal-dependent hydrolases"/>
    <property type="match status" value="1"/>
</dbReference>
<feature type="region of interest" description="Disordered" evidence="1">
    <location>
        <begin position="1"/>
        <end position="27"/>
    </location>
</feature>
<dbReference type="PANTHER" id="PTHR43135:SF3">
    <property type="entry name" value="ALPHA-D-RIBOSE 1-METHYLPHOSPHONATE 5-TRIPHOSPHATE DIPHOSPHATASE"/>
    <property type="match status" value="1"/>
</dbReference>
<feature type="domain" description="Amidohydrolase-related" evidence="2">
    <location>
        <begin position="89"/>
        <end position="438"/>
    </location>
</feature>
<dbReference type="OrthoDB" id="194468at2759"/>
<evidence type="ECO:0000259" key="2">
    <source>
        <dbReference type="Pfam" id="PF01979"/>
    </source>
</evidence>
<accession>A0A7D8UZD6</accession>
<evidence type="ECO:0000313" key="3">
    <source>
        <dbReference type="EMBL" id="TXT05076.1"/>
    </source>
</evidence>
<dbReference type="Pfam" id="PF01979">
    <property type="entry name" value="Amidohydro_1"/>
    <property type="match status" value="1"/>
</dbReference>
<sequence length="466" mass="49592">MTAHPHRHWAPPPSHTPRPPPGGDVNTIPWIPPPARPIVFKNAAVVDVANNSVKKSQTVVLEHGLVTSVSRDADVVVPGARVIDLDGLYLCPGLVDCHVHINMSDGRPSSGYTDPHLRATYTLKAMLARGFTTVRDVGGATFSQAQAVKQWLTPGPRLFQGGKILSQTGGHGDPRSRESSVSSLCCAPESDMSVLADGVEGVTRAARELMRQGADHVKICTSGGVSSPTDALESVQFSPAEIRAITSTVADMQGTLVTSHAYTVPAIRRAVENGVRGIEHGNLLDRDTAKLLASTGTFLTPTLMISTAKGRAPWNDTLPEYMREKNVKVRDAGRRAIQIAEEEGVTVCFGTDLTMGMGYLQSEEFTQRGQLLPSHRVLAHATTNAAKLLNDDKIGVIAAGAYADCLVLPANPLEDVRVLDVGADGRHGGIWGVVRDGRIVVARDEFAEAVEGVGGLDVDLGIEEAK</sequence>
<reference evidence="3 4" key="1">
    <citation type="journal article" date="2019" name="PLoS Genet.">
        <title>Convergent evolution of linked mating-type loci in basidiomycete fungi.</title>
        <authorList>
            <person name="Sun S."/>
            <person name="Coelho M.A."/>
            <person name="Heitman J."/>
            <person name="Nowrousian M."/>
        </authorList>
    </citation>
    <scope>NUCLEOTIDE SEQUENCE [LARGE SCALE GENOMIC DNA]</scope>
    <source>
        <strain evidence="3 4">CBS 4282</strain>
    </source>
</reference>
<dbReference type="EMBL" id="QKWK01000012">
    <property type="protein sequence ID" value="TXT05076.1"/>
    <property type="molecule type" value="Genomic_DNA"/>
</dbReference>
<dbReference type="InterPro" id="IPR051781">
    <property type="entry name" value="Metallo-dep_Hydrolase"/>
</dbReference>
<feature type="compositionally biased region" description="Pro residues" evidence="1">
    <location>
        <begin position="10"/>
        <end position="22"/>
    </location>
</feature>
<dbReference type="SUPFAM" id="SSF51338">
    <property type="entry name" value="Composite domain of metallo-dependent hydrolases"/>
    <property type="match status" value="1"/>
</dbReference>
<evidence type="ECO:0000313" key="4">
    <source>
        <dbReference type="Proteomes" id="UP000473826"/>
    </source>
</evidence>
<organism evidence="3 4">
    <name type="scientific">Vanrija humicola</name>
    <name type="common">Yeast</name>
    <name type="synonym">Cryptococcus humicola</name>
    <dbReference type="NCBI Taxonomy" id="5417"/>
    <lineage>
        <taxon>Eukaryota</taxon>
        <taxon>Fungi</taxon>
        <taxon>Dikarya</taxon>
        <taxon>Basidiomycota</taxon>
        <taxon>Agaricomycotina</taxon>
        <taxon>Tremellomycetes</taxon>
        <taxon>Trichosporonales</taxon>
        <taxon>Trichosporonaceae</taxon>
        <taxon>Vanrija</taxon>
    </lineage>
</organism>